<feature type="region of interest" description="Disordered" evidence="1">
    <location>
        <begin position="71"/>
        <end position="109"/>
    </location>
</feature>
<dbReference type="Proteomes" id="UP001595909">
    <property type="component" value="Unassembled WGS sequence"/>
</dbReference>
<organism evidence="2 3">
    <name type="scientific">Actinomycetospora chibensis</name>
    <dbReference type="NCBI Taxonomy" id="663606"/>
    <lineage>
        <taxon>Bacteria</taxon>
        <taxon>Bacillati</taxon>
        <taxon>Actinomycetota</taxon>
        <taxon>Actinomycetes</taxon>
        <taxon>Pseudonocardiales</taxon>
        <taxon>Pseudonocardiaceae</taxon>
        <taxon>Actinomycetospora</taxon>
    </lineage>
</organism>
<dbReference type="EMBL" id="JBHSIM010000032">
    <property type="protein sequence ID" value="MFC4833619.1"/>
    <property type="molecule type" value="Genomic_DNA"/>
</dbReference>
<protein>
    <submittedName>
        <fullName evidence="2">Uncharacterized protein</fullName>
    </submittedName>
</protein>
<accession>A0ABV9RJA4</accession>
<dbReference type="RefSeq" id="WP_274192037.1">
    <property type="nucleotide sequence ID" value="NZ_BAABHN010000032.1"/>
</dbReference>
<proteinExistence type="predicted"/>
<gene>
    <name evidence="2" type="ORF">ACFPEL_14490</name>
</gene>
<name>A0ABV9RJA4_9PSEU</name>
<keyword evidence="3" id="KW-1185">Reference proteome</keyword>
<reference evidence="3" key="1">
    <citation type="journal article" date="2019" name="Int. J. Syst. Evol. Microbiol.">
        <title>The Global Catalogue of Microorganisms (GCM) 10K type strain sequencing project: providing services to taxonomists for standard genome sequencing and annotation.</title>
        <authorList>
            <consortium name="The Broad Institute Genomics Platform"/>
            <consortium name="The Broad Institute Genome Sequencing Center for Infectious Disease"/>
            <person name="Wu L."/>
            <person name="Ma J."/>
        </authorList>
    </citation>
    <scope>NUCLEOTIDE SEQUENCE [LARGE SCALE GENOMIC DNA]</scope>
    <source>
        <strain evidence="3">CCUG 50347</strain>
    </source>
</reference>
<evidence type="ECO:0000313" key="2">
    <source>
        <dbReference type="EMBL" id="MFC4833619.1"/>
    </source>
</evidence>
<comment type="caution">
    <text evidence="2">The sequence shown here is derived from an EMBL/GenBank/DDBJ whole genome shotgun (WGS) entry which is preliminary data.</text>
</comment>
<feature type="compositionally biased region" description="Basic and acidic residues" evidence="1">
    <location>
        <begin position="84"/>
        <end position="93"/>
    </location>
</feature>
<sequence>MTGSSQSAPEPLAALPLLAEAGVSVYWVPLDGRTAWVADADTRQVWISRAIPREALLRHLVEALQFLDDGAGSDPDEAAVPDLRLVHSTDRVERRSRRRPPSLGVVADG</sequence>
<evidence type="ECO:0000313" key="3">
    <source>
        <dbReference type="Proteomes" id="UP001595909"/>
    </source>
</evidence>
<evidence type="ECO:0000256" key="1">
    <source>
        <dbReference type="SAM" id="MobiDB-lite"/>
    </source>
</evidence>